<accession>A0AAV9IIF3</accession>
<evidence type="ECO:0000256" key="5">
    <source>
        <dbReference type="SAM" id="MobiDB-lite"/>
    </source>
</evidence>
<feature type="transmembrane region" description="Helical" evidence="6">
    <location>
        <begin position="26"/>
        <end position="46"/>
    </location>
</feature>
<dbReference type="GO" id="GO:0016020">
    <property type="term" value="C:membrane"/>
    <property type="evidence" value="ECO:0007669"/>
    <property type="project" value="UniProtKB-SubCell"/>
</dbReference>
<dbReference type="InterPro" id="IPR037185">
    <property type="entry name" value="EmrE-like"/>
</dbReference>
<feature type="transmembrane region" description="Helical" evidence="6">
    <location>
        <begin position="314"/>
        <end position="334"/>
    </location>
</feature>
<dbReference type="Gene3D" id="1.10.3730.20">
    <property type="match status" value="1"/>
</dbReference>
<feature type="transmembrane region" description="Helical" evidence="6">
    <location>
        <begin position="161"/>
        <end position="181"/>
    </location>
</feature>
<gene>
    <name evidence="7" type="ORF">GAYE_SCF31G4892</name>
</gene>
<evidence type="ECO:0000256" key="4">
    <source>
        <dbReference type="ARBA" id="ARBA00023136"/>
    </source>
</evidence>
<dbReference type="SUPFAM" id="SSF103481">
    <property type="entry name" value="Multidrug resistance efflux transporter EmrE"/>
    <property type="match status" value="1"/>
</dbReference>
<dbReference type="AlphaFoldDB" id="A0AAV9IIF3"/>
<feature type="transmembrane region" description="Helical" evidence="6">
    <location>
        <begin position="211"/>
        <end position="237"/>
    </location>
</feature>
<dbReference type="InterPro" id="IPR008521">
    <property type="entry name" value="Mg_trans_NIPA"/>
</dbReference>
<keyword evidence="4 6" id="KW-0472">Membrane</keyword>
<feature type="transmembrane region" description="Helical" evidence="6">
    <location>
        <begin position="243"/>
        <end position="267"/>
    </location>
</feature>
<dbReference type="EMBL" id="JANCYU010000046">
    <property type="protein sequence ID" value="KAK4526971.1"/>
    <property type="molecule type" value="Genomic_DNA"/>
</dbReference>
<keyword evidence="8" id="KW-1185">Reference proteome</keyword>
<evidence type="ECO:0000313" key="7">
    <source>
        <dbReference type="EMBL" id="KAK4526971.1"/>
    </source>
</evidence>
<feature type="transmembrane region" description="Helical" evidence="6">
    <location>
        <begin position="70"/>
        <end position="89"/>
    </location>
</feature>
<feature type="transmembrane region" description="Helical" evidence="6">
    <location>
        <begin position="279"/>
        <end position="302"/>
    </location>
</feature>
<feature type="transmembrane region" description="Helical" evidence="6">
    <location>
        <begin position="95"/>
        <end position="116"/>
    </location>
</feature>
<reference evidence="7 8" key="1">
    <citation type="submission" date="2022-07" db="EMBL/GenBank/DDBJ databases">
        <title>Genome-wide signatures of adaptation to extreme environments.</title>
        <authorList>
            <person name="Cho C.H."/>
            <person name="Yoon H.S."/>
        </authorList>
    </citation>
    <scope>NUCLEOTIDE SEQUENCE [LARGE SCALE GENOMIC DNA]</scope>
    <source>
        <strain evidence="7 8">108.79 E11</strain>
    </source>
</reference>
<feature type="region of interest" description="Disordered" evidence="5">
    <location>
        <begin position="376"/>
        <end position="402"/>
    </location>
</feature>
<dbReference type="Pfam" id="PF05653">
    <property type="entry name" value="Mg_trans_NIPA"/>
    <property type="match status" value="2"/>
</dbReference>
<feature type="transmembrane region" description="Helical" evidence="6">
    <location>
        <begin position="123"/>
        <end position="141"/>
    </location>
</feature>
<comment type="subcellular location">
    <subcellularLocation>
        <location evidence="1">Membrane</location>
        <topology evidence="1">Multi-pass membrane protein</topology>
    </subcellularLocation>
</comment>
<organism evidence="7 8">
    <name type="scientific">Galdieria yellowstonensis</name>
    <dbReference type="NCBI Taxonomy" id="3028027"/>
    <lineage>
        <taxon>Eukaryota</taxon>
        <taxon>Rhodophyta</taxon>
        <taxon>Bangiophyceae</taxon>
        <taxon>Galdieriales</taxon>
        <taxon>Galdieriaceae</taxon>
        <taxon>Galdieria</taxon>
    </lineage>
</organism>
<dbReference type="PANTHER" id="PTHR12570">
    <property type="match status" value="1"/>
</dbReference>
<name>A0AAV9IIF3_9RHOD</name>
<evidence type="ECO:0000313" key="8">
    <source>
        <dbReference type="Proteomes" id="UP001300502"/>
    </source>
</evidence>
<dbReference type="GO" id="GO:0015095">
    <property type="term" value="F:magnesium ion transmembrane transporter activity"/>
    <property type="evidence" value="ECO:0007669"/>
    <property type="project" value="InterPro"/>
</dbReference>
<keyword evidence="2 6" id="KW-0812">Transmembrane</keyword>
<protein>
    <recommendedName>
        <fullName evidence="9">Magnesium transporter</fullName>
    </recommendedName>
</protein>
<evidence type="ECO:0000256" key="6">
    <source>
        <dbReference type="SAM" id="Phobius"/>
    </source>
</evidence>
<evidence type="ECO:0000256" key="1">
    <source>
        <dbReference type="ARBA" id="ARBA00004141"/>
    </source>
</evidence>
<evidence type="ECO:0000256" key="3">
    <source>
        <dbReference type="ARBA" id="ARBA00022989"/>
    </source>
</evidence>
<comment type="caution">
    <text evidence="7">The sequence shown here is derived from an EMBL/GenBank/DDBJ whole genome shotgun (WGS) entry which is preliminary data.</text>
</comment>
<keyword evidence="3 6" id="KW-1133">Transmembrane helix</keyword>
<sequence length="402" mass="44686">MSETTSSTPPQLFPVTVPLGHSVTSWWIGIVLSILGSVGTNLGVNLQKLAINQRLMLAPSQRRRLSHTPLWLLGLFVFLSSNVTGFFSYRYAAQSVLAGLSSLQFLSHVLFARFILKEPTDMNAYYGTALIISGCFFVVWFGKHDSRAYDMEDLIVLFGKSPFVCYCFTIAFISVIASTMYTQLKQKIARRHGVAKFEPTLASQREGQLLAVLYALSSSVWGTFSVVLAKGCSMLLAQVISSFPGALMCYETYFILLGLTAAALYWMNRLNHALKLFDVSYAFPMMQIGWILFSLLAGGIYYEEFLQWNRRDVGFFGIGICLLFVGVVLICPAAKKDHRTLAQIFYENLVNEVIRPPPAYSQNVLTTDHLSASSSSSVAEADNHPSHVGKNLYRPLQNDVIG</sequence>
<evidence type="ECO:0000256" key="2">
    <source>
        <dbReference type="ARBA" id="ARBA00022692"/>
    </source>
</evidence>
<dbReference type="PANTHER" id="PTHR12570:SF9">
    <property type="entry name" value="MAGNESIUM TRANSPORTER NIPA8-RELATED"/>
    <property type="match status" value="1"/>
</dbReference>
<proteinExistence type="predicted"/>
<dbReference type="Proteomes" id="UP001300502">
    <property type="component" value="Unassembled WGS sequence"/>
</dbReference>
<evidence type="ECO:0008006" key="9">
    <source>
        <dbReference type="Google" id="ProtNLM"/>
    </source>
</evidence>